<proteinExistence type="predicted"/>
<keyword evidence="2" id="KW-1185">Reference proteome</keyword>
<dbReference type="Proteomes" id="UP001161669">
    <property type="component" value="Segment"/>
</dbReference>
<organism evidence="1 2">
    <name type="scientific">Acanthamoeba castellanii medusavirus J1</name>
    <dbReference type="NCBI Taxonomy" id="3114988"/>
    <lineage>
        <taxon>Viruses</taxon>
        <taxon>Varidnaviria</taxon>
        <taxon>Bamfordvirae</taxon>
        <taxon>Nucleocytoviricota</taxon>
        <taxon>Megaviricetes</taxon>
        <taxon>Mamonoviridae</taxon>
        <taxon>Medusavirus</taxon>
        <taxon>Medusavirus medusae</taxon>
    </lineage>
</organism>
<accession>A0A3T1CX94</accession>
<protein>
    <submittedName>
        <fullName evidence="1">Uncharacterized protein</fullName>
    </submittedName>
</protein>
<name>A0A3T1CX94_9VIRU</name>
<evidence type="ECO:0000313" key="2">
    <source>
        <dbReference type="Proteomes" id="UP001161669"/>
    </source>
</evidence>
<dbReference type="KEGG" id="vg:80540814"/>
<reference evidence="2" key="1">
    <citation type="journal article" date="2019" name="J. Virol.">
        <title>Medusavirus, a novel large DNA virus discovered from hot spring water.</title>
        <authorList>
            <person name="Yoshikawa G."/>
            <person name="Blanc-Mathieu R."/>
            <person name="Song C."/>
            <person name="Kayama Y."/>
            <person name="Mochizuki T."/>
            <person name="Murata K."/>
            <person name="Ogata H."/>
            <person name="Takemura M."/>
        </authorList>
    </citation>
    <scope>NUCLEOTIDE SEQUENCE [LARGE SCALE GENOMIC DNA]</scope>
</reference>
<evidence type="ECO:0000313" key="1">
    <source>
        <dbReference type="EMBL" id="BBI30462.1"/>
    </source>
</evidence>
<dbReference type="EMBL" id="AP018495">
    <property type="protein sequence ID" value="BBI30462.1"/>
    <property type="molecule type" value="Genomic_DNA"/>
</dbReference>
<sequence>MSVPDCSDFTFPEKLLNAFSVVYWQEELPYGTCLRLRRKALREIREKERIRDGQQPGVRHHG</sequence>